<dbReference type="Proteomes" id="UP000076079">
    <property type="component" value="Chromosome"/>
</dbReference>
<evidence type="ECO:0000256" key="4">
    <source>
        <dbReference type="ARBA" id="ARBA00022833"/>
    </source>
</evidence>
<dbReference type="KEGG" id="abac:LuPra_06027"/>
<evidence type="ECO:0000256" key="2">
    <source>
        <dbReference type="ARBA" id="ARBA00022723"/>
    </source>
</evidence>
<dbReference type="GO" id="GO:0016787">
    <property type="term" value="F:hydrolase activity"/>
    <property type="evidence" value="ECO:0007669"/>
    <property type="project" value="UniProtKB-KW"/>
</dbReference>
<dbReference type="EMBL" id="CP015136">
    <property type="protein sequence ID" value="AMY12745.1"/>
    <property type="molecule type" value="Genomic_DNA"/>
</dbReference>
<name>A0A143PVM3_LUTPR</name>
<evidence type="ECO:0000256" key="1">
    <source>
        <dbReference type="ARBA" id="ARBA00001947"/>
    </source>
</evidence>
<reference evidence="6 7" key="1">
    <citation type="journal article" date="2016" name="Genome Announc.">
        <title>First Complete Genome Sequence of a Subdivision 6 Acidobacterium Strain.</title>
        <authorList>
            <person name="Huang S."/>
            <person name="Vieira S."/>
            <person name="Bunk B."/>
            <person name="Riedel T."/>
            <person name="Sproer C."/>
            <person name="Overmann J."/>
        </authorList>
    </citation>
    <scope>NUCLEOTIDE SEQUENCE [LARGE SCALE GENOMIC DNA]</scope>
    <source>
        <strain evidence="7">DSM 100886 HEG_-6_39</strain>
    </source>
</reference>
<sequence length="208" mass="22621">MPPFEKNGYVVASSATGDAIVIDPGDEVEQLIAIVRRMGVTVRYIMLTHSHLDHISGCNEAKAEWAVPLVLHKDDLFLYERAVQQGIAFGIGMHPQPPIDAWFDQQPQWAFGDCVVIVHHTPGHSPGQVCLQIGEGGQPADVLFVGDTLFAGSIGRTDLPGGDHETLLRSVRDLLFPLGDHCTVYPGHGPATTIGEERRTNPFLASIR</sequence>
<keyword evidence="3 6" id="KW-0378">Hydrolase</keyword>
<dbReference type="PANTHER" id="PTHR46233">
    <property type="entry name" value="HYDROXYACYLGLUTATHIONE HYDROLASE GLOC"/>
    <property type="match status" value="1"/>
</dbReference>
<dbReference type="Gene3D" id="3.60.15.10">
    <property type="entry name" value="Ribonuclease Z/Hydroxyacylglutathione hydrolase-like"/>
    <property type="match status" value="1"/>
</dbReference>
<dbReference type="SUPFAM" id="SSF56281">
    <property type="entry name" value="Metallo-hydrolase/oxidoreductase"/>
    <property type="match status" value="1"/>
</dbReference>
<evidence type="ECO:0000259" key="5">
    <source>
        <dbReference type="SMART" id="SM00849"/>
    </source>
</evidence>
<keyword evidence="4" id="KW-0862">Zinc</keyword>
<dbReference type="InterPro" id="IPR036866">
    <property type="entry name" value="RibonucZ/Hydroxyglut_hydro"/>
</dbReference>
<dbReference type="PATRIC" id="fig|1813736.3.peg.6332"/>
<dbReference type="AlphaFoldDB" id="A0A143PVM3"/>
<organism evidence="6 7">
    <name type="scientific">Luteitalea pratensis</name>
    <dbReference type="NCBI Taxonomy" id="1855912"/>
    <lineage>
        <taxon>Bacteria</taxon>
        <taxon>Pseudomonadati</taxon>
        <taxon>Acidobacteriota</taxon>
        <taxon>Vicinamibacteria</taxon>
        <taxon>Vicinamibacterales</taxon>
        <taxon>Vicinamibacteraceae</taxon>
        <taxon>Luteitalea</taxon>
    </lineage>
</organism>
<dbReference type="InterPro" id="IPR001279">
    <property type="entry name" value="Metallo-B-lactamas"/>
</dbReference>
<keyword evidence="7" id="KW-1185">Reference proteome</keyword>
<proteinExistence type="predicted"/>
<dbReference type="STRING" id="1855912.LuPra_06027"/>
<feature type="domain" description="Metallo-beta-lactamase" evidence="5">
    <location>
        <begin position="5"/>
        <end position="188"/>
    </location>
</feature>
<dbReference type="EC" id="3.-.-.-" evidence="6"/>
<dbReference type="SMART" id="SM00849">
    <property type="entry name" value="Lactamase_B"/>
    <property type="match status" value="1"/>
</dbReference>
<gene>
    <name evidence="6" type="primary">blh_3</name>
    <name evidence="6" type="ORF">LuPra_06027</name>
</gene>
<accession>A0A143PVM3</accession>
<evidence type="ECO:0000313" key="6">
    <source>
        <dbReference type="EMBL" id="AMY12745.1"/>
    </source>
</evidence>
<evidence type="ECO:0000256" key="3">
    <source>
        <dbReference type="ARBA" id="ARBA00022801"/>
    </source>
</evidence>
<dbReference type="PANTHER" id="PTHR46233:SF3">
    <property type="entry name" value="HYDROXYACYLGLUTATHIONE HYDROLASE GLOC"/>
    <property type="match status" value="1"/>
</dbReference>
<dbReference type="InterPro" id="IPR051453">
    <property type="entry name" value="MBL_Glyoxalase_II"/>
</dbReference>
<dbReference type="Pfam" id="PF00753">
    <property type="entry name" value="Lactamase_B"/>
    <property type="match status" value="1"/>
</dbReference>
<evidence type="ECO:0000313" key="7">
    <source>
        <dbReference type="Proteomes" id="UP000076079"/>
    </source>
</evidence>
<reference evidence="7" key="2">
    <citation type="submission" date="2016-04" db="EMBL/GenBank/DDBJ databases">
        <title>First Complete Genome Sequence of a Subdivision 6 Acidobacterium.</title>
        <authorList>
            <person name="Huang S."/>
            <person name="Vieira S."/>
            <person name="Bunk B."/>
            <person name="Riedel T."/>
            <person name="Sproeer C."/>
            <person name="Overmann J."/>
        </authorList>
    </citation>
    <scope>NUCLEOTIDE SEQUENCE [LARGE SCALE GENOMIC DNA]</scope>
    <source>
        <strain evidence="7">DSM 100886 HEG_-6_39</strain>
    </source>
</reference>
<dbReference type="GO" id="GO:0046872">
    <property type="term" value="F:metal ion binding"/>
    <property type="evidence" value="ECO:0007669"/>
    <property type="project" value="UniProtKB-KW"/>
</dbReference>
<keyword evidence="2" id="KW-0479">Metal-binding</keyword>
<protein>
    <submittedName>
        <fullName evidence="6">Beta-lactamase hydrolase-like protein</fullName>
        <ecNumber evidence="6">3.-.-.-</ecNumber>
    </submittedName>
</protein>
<comment type="cofactor">
    <cofactor evidence="1">
        <name>Zn(2+)</name>
        <dbReference type="ChEBI" id="CHEBI:29105"/>
    </cofactor>
</comment>